<dbReference type="SUPFAM" id="SSF47413">
    <property type="entry name" value="lambda repressor-like DNA-binding domains"/>
    <property type="match status" value="1"/>
</dbReference>
<dbReference type="PANTHER" id="PTHR46797">
    <property type="entry name" value="HTH-TYPE TRANSCRIPTIONAL REGULATOR"/>
    <property type="match status" value="1"/>
</dbReference>
<evidence type="ECO:0000259" key="2">
    <source>
        <dbReference type="PROSITE" id="PS50943"/>
    </source>
</evidence>
<dbReference type="GO" id="GO:0003677">
    <property type="term" value="F:DNA binding"/>
    <property type="evidence" value="ECO:0007669"/>
    <property type="project" value="UniProtKB-KW"/>
</dbReference>
<dbReference type="SUPFAM" id="SSF51182">
    <property type="entry name" value="RmlC-like cupins"/>
    <property type="match status" value="1"/>
</dbReference>
<dbReference type="AlphaFoldDB" id="A0A1M5A3D4"/>
<dbReference type="Proteomes" id="UP000184423">
    <property type="component" value="Unassembled WGS sequence"/>
</dbReference>
<dbReference type="InterPro" id="IPR011051">
    <property type="entry name" value="RmlC_Cupin_sf"/>
</dbReference>
<name>A0A1M5A3D4_9CLOT</name>
<dbReference type="PROSITE" id="PS50943">
    <property type="entry name" value="HTH_CROC1"/>
    <property type="match status" value="1"/>
</dbReference>
<dbReference type="PANTHER" id="PTHR46797:SF2">
    <property type="entry name" value="TRANSCRIPTIONAL REGULATOR"/>
    <property type="match status" value="1"/>
</dbReference>
<evidence type="ECO:0000313" key="3">
    <source>
        <dbReference type="EMBL" id="SHF24788.1"/>
    </source>
</evidence>
<dbReference type="Gene3D" id="1.10.260.40">
    <property type="entry name" value="lambda repressor-like DNA-binding domains"/>
    <property type="match status" value="1"/>
</dbReference>
<evidence type="ECO:0000256" key="1">
    <source>
        <dbReference type="ARBA" id="ARBA00023125"/>
    </source>
</evidence>
<dbReference type="InterPro" id="IPR050807">
    <property type="entry name" value="TransReg_Diox_bact_type"/>
</dbReference>
<dbReference type="SMART" id="SM00530">
    <property type="entry name" value="HTH_XRE"/>
    <property type="match status" value="1"/>
</dbReference>
<protein>
    <submittedName>
        <fullName evidence="3">Transcriptional regulator, XRE family with cupin sensor</fullName>
    </submittedName>
</protein>
<dbReference type="InterPro" id="IPR010982">
    <property type="entry name" value="Lambda_DNA-bd_dom_sf"/>
</dbReference>
<dbReference type="EMBL" id="FQVG01000046">
    <property type="protein sequence ID" value="SHF24788.1"/>
    <property type="molecule type" value="Genomic_DNA"/>
</dbReference>
<dbReference type="InterPro" id="IPR014710">
    <property type="entry name" value="RmlC-like_jellyroll"/>
</dbReference>
<dbReference type="Pfam" id="PF07883">
    <property type="entry name" value="Cupin_2"/>
    <property type="match status" value="1"/>
</dbReference>
<dbReference type="Gene3D" id="2.60.120.10">
    <property type="entry name" value="Jelly Rolls"/>
    <property type="match status" value="1"/>
</dbReference>
<reference evidence="4" key="1">
    <citation type="submission" date="2016-11" db="EMBL/GenBank/DDBJ databases">
        <authorList>
            <person name="Varghese N."/>
            <person name="Submissions S."/>
        </authorList>
    </citation>
    <scope>NUCLEOTIDE SEQUENCE [LARGE SCALE GENOMIC DNA]</scope>
    <source>
        <strain evidence="4">DSM 10124</strain>
    </source>
</reference>
<organism evidence="3 4">
    <name type="scientific">Caloramator proteoclasticus DSM 10124</name>
    <dbReference type="NCBI Taxonomy" id="1121262"/>
    <lineage>
        <taxon>Bacteria</taxon>
        <taxon>Bacillati</taxon>
        <taxon>Bacillota</taxon>
        <taxon>Clostridia</taxon>
        <taxon>Eubacteriales</taxon>
        <taxon>Clostridiaceae</taxon>
        <taxon>Caloramator</taxon>
    </lineage>
</organism>
<proteinExistence type="predicted"/>
<dbReference type="CDD" id="cd02209">
    <property type="entry name" value="cupin_XRE_C"/>
    <property type="match status" value="1"/>
</dbReference>
<keyword evidence="4" id="KW-1185">Reference proteome</keyword>
<sequence>MLYNYICLVIVNKKFNIIVKGVKMRIGEKIKELRIKNGLTQEELADRCELSKGFISQLERDLTSPSIATLMDILECLGTNIKDFFNDDSDEKVVFKKEDAFEKENEELKNIISWIVPNAQKNIMEPIIITLDEGGSSEIDTPHNGEEFGYVLSGSIILFIGNKKYKLKKGECFYFKPNSNHYIKNNCKTKSQVLWISSPPTF</sequence>
<dbReference type="InterPro" id="IPR001387">
    <property type="entry name" value="Cro/C1-type_HTH"/>
</dbReference>
<dbReference type="InterPro" id="IPR013096">
    <property type="entry name" value="Cupin_2"/>
</dbReference>
<keyword evidence="1" id="KW-0238">DNA-binding</keyword>
<accession>A0A1M5A3D4</accession>
<evidence type="ECO:0000313" key="4">
    <source>
        <dbReference type="Proteomes" id="UP000184423"/>
    </source>
</evidence>
<dbReference type="GO" id="GO:0003700">
    <property type="term" value="F:DNA-binding transcription factor activity"/>
    <property type="evidence" value="ECO:0007669"/>
    <property type="project" value="TreeGrafter"/>
</dbReference>
<gene>
    <name evidence="3" type="ORF">SAMN02746091_02090</name>
</gene>
<feature type="domain" description="HTH cro/C1-type" evidence="2">
    <location>
        <begin position="30"/>
        <end position="84"/>
    </location>
</feature>
<dbReference type="GO" id="GO:0005829">
    <property type="term" value="C:cytosol"/>
    <property type="evidence" value="ECO:0007669"/>
    <property type="project" value="TreeGrafter"/>
</dbReference>
<dbReference type="CDD" id="cd00093">
    <property type="entry name" value="HTH_XRE"/>
    <property type="match status" value="1"/>
</dbReference>
<dbReference type="Pfam" id="PF01381">
    <property type="entry name" value="HTH_3"/>
    <property type="match status" value="1"/>
</dbReference>